<reference evidence="4" key="1">
    <citation type="submission" date="2025-08" db="UniProtKB">
        <authorList>
            <consortium name="Ensembl"/>
        </authorList>
    </citation>
    <scope>IDENTIFICATION</scope>
</reference>
<dbReference type="PANTHER" id="PTHR31233:SF10">
    <property type="entry name" value="BICD CARGO ADAPTOR 2"/>
    <property type="match status" value="1"/>
</dbReference>
<dbReference type="Ensembl" id="ENSNNAT00000030627.1">
    <property type="protein sequence ID" value="ENSNNAP00000029206.1"/>
    <property type="gene ID" value="ENSNNAG00000018744.1"/>
</dbReference>
<dbReference type="GO" id="GO:0070507">
    <property type="term" value="P:regulation of microtubule cytoskeleton organization"/>
    <property type="evidence" value="ECO:0007669"/>
    <property type="project" value="TreeGrafter"/>
</dbReference>
<dbReference type="Proteomes" id="UP000694559">
    <property type="component" value="Unplaced"/>
</dbReference>
<dbReference type="GO" id="GO:0005829">
    <property type="term" value="C:cytosol"/>
    <property type="evidence" value="ECO:0007669"/>
    <property type="project" value="TreeGrafter"/>
</dbReference>
<keyword evidence="2 3" id="KW-0175">Coiled coil</keyword>
<dbReference type="SUPFAM" id="SSF144284">
    <property type="entry name" value="Sec2 N-terminal region"/>
    <property type="match status" value="1"/>
</dbReference>
<accession>A0A8C6YGP8</accession>
<reference evidence="4" key="2">
    <citation type="submission" date="2025-09" db="UniProtKB">
        <authorList>
            <consortium name="Ensembl"/>
        </authorList>
    </citation>
    <scope>IDENTIFICATION</scope>
</reference>
<sequence>MSETLMDQDSTKLRAEVERLAAELQEAIQENVQAAQYGLAVLEENEELKQRYGDLEGQLEVLRVELACMKEVRIPIPIYLLNNFPALP</sequence>
<evidence type="ECO:0000256" key="3">
    <source>
        <dbReference type="SAM" id="Coils"/>
    </source>
</evidence>
<name>A0A8C6YGP8_NAJNA</name>
<dbReference type="OMA" id="GEQCGEN"/>
<proteinExistence type="inferred from homology"/>
<organism evidence="4 5">
    <name type="scientific">Naja naja</name>
    <name type="common">Indian cobra</name>
    <dbReference type="NCBI Taxonomy" id="35670"/>
    <lineage>
        <taxon>Eukaryota</taxon>
        <taxon>Metazoa</taxon>
        <taxon>Chordata</taxon>
        <taxon>Craniata</taxon>
        <taxon>Vertebrata</taxon>
        <taxon>Euteleostomi</taxon>
        <taxon>Lepidosauria</taxon>
        <taxon>Squamata</taxon>
        <taxon>Bifurcata</taxon>
        <taxon>Unidentata</taxon>
        <taxon>Episquamata</taxon>
        <taxon>Toxicofera</taxon>
        <taxon>Serpentes</taxon>
        <taxon>Colubroidea</taxon>
        <taxon>Elapidae</taxon>
        <taxon>Elapinae</taxon>
        <taxon>Naja</taxon>
    </lineage>
</organism>
<dbReference type="GO" id="GO:0005794">
    <property type="term" value="C:Golgi apparatus"/>
    <property type="evidence" value="ECO:0007669"/>
    <property type="project" value="TreeGrafter"/>
</dbReference>
<protein>
    <submittedName>
        <fullName evidence="4">Uncharacterized protein</fullName>
    </submittedName>
</protein>
<dbReference type="AlphaFoldDB" id="A0A8C6YGP8"/>
<evidence type="ECO:0000313" key="5">
    <source>
        <dbReference type="Proteomes" id="UP000694559"/>
    </source>
</evidence>
<evidence type="ECO:0000256" key="1">
    <source>
        <dbReference type="ARBA" id="ARBA00010061"/>
    </source>
</evidence>
<dbReference type="GO" id="GO:0008093">
    <property type="term" value="F:cytoskeletal anchor activity"/>
    <property type="evidence" value="ECO:0007669"/>
    <property type="project" value="InterPro"/>
</dbReference>
<keyword evidence="5" id="KW-1185">Reference proteome</keyword>
<evidence type="ECO:0000256" key="2">
    <source>
        <dbReference type="ARBA" id="ARBA00023054"/>
    </source>
</evidence>
<dbReference type="PANTHER" id="PTHR31233">
    <property type="entry name" value="BICAUDAL D FAMILY MEMBER"/>
    <property type="match status" value="1"/>
</dbReference>
<dbReference type="GO" id="GO:0072393">
    <property type="term" value="P:microtubule anchoring at microtubule organizing center"/>
    <property type="evidence" value="ECO:0007669"/>
    <property type="project" value="TreeGrafter"/>
</dbReference>
<dbReference type="GO" id="GO:0034452">
    <property type="term" value="F:dynactin binding"/>
    <property type="evidence" value="ECO:0007669"/>
    <property type="project" value="TreeGrafter"/>
</dbReference>
<evidence type="ECO:0000313" key="4">
    <source>
        <dbReference type="Ensembl" id="ENSNNAP00000029206.1"/>
    </source>
</evidence>
<feature type="coiled-coil region" evidence="3">
    <location>
        <begin position="10"/>
        <end position="65"/>
    </location>
</feature>
<dbReference type="OrthoDB" id="10069295at2759"/>
<dbReference type="GO" id="GO:0070840">
    <property type="term" value="F:dynein complex binding"/>
    <property type="evidence" value="ECO:0007669"/>
    <property type="project" value="InterPro"/>
</dbReference>
<dbReference type="InterPro" id="IPR018477">
    <property type="entry name" value="BICD"/>
</dbReference>
<comment type="similarity">
    <text evidence="1">Belongs to the BicD family.</text>
</comment>
<dbReference type="GeneTree" id="ENSGT01060000248768"/>